<dbReference type="InterPro" id="IPR005144">
    <property type="entry name" value="ATP-cone_dom"/>
</dbReference>
<evidence type="ECO:0000256" key="2">
    <source>
        <dbReference type="ARBA" id="ARBA00022723"/>
    </source>
</evidence>
<keyword evidence="5 9" id="KW-0067">ATP-binding</keyword>
<evidence type="ECO:0000256" key="9">
    <source>
        <dbReference type="HAMAP-Rule" id="MF_00440"/>
    </source>
</evidence>
<dbReference type="NCBIfam" id="TIGR00244">
    <property type="entry name" value="transcriptional regulator NrdR"/>
    <property type="match status" value="1"/>
</dbReference>
<evidence type="ECO:0000313" key="11">
    <source>
        <dbReference type="EMBL" id="AHG64985.1"/>
    </source>
</evidence>
<sequence>MKCPFCSHHDTQVMDSRVSEEGDTIRRRRRCLSCDRRFTTYERIELAMPAVVKRNGTRAEFDPAKLQASLRLALRKRPVSTELLERAVARIQESLLNYPEKEVSTDHIGELVMNELKQLDQVAYVRFASVYKSFQDIEEFVNAIKEMQKPVKPHNGGGRPESADKA</sequence>
<dbReference type="PROSITE" id="PS51161">
    <property type="entry name" value="ATP_CONE"/>
    <property type="match status" value="1"/>
</dbReference>
<accession>W0PHR7</accession>
<evidence type="ECO:0000256" key="1">
    <source>
        <dbReference type="ARBA" id="ARBA00022491"/>
    </source>
</evidence>
<dbReference type="PATRIC" id="fig|1247726.3.peg.3215"/>
<evidence type="ECO:0000256" key="7">
    <source>
        <dbReference type="ARBA" id="ARBA00023125"/>
    </source>
</evidence>
<keyword evidence="4 9" id="KW-0863">Zinc-finger</keyword>
<dbReference type="GO" id="GO:0003677">
    <property type="term" value="F:DNA binding"/>
    <property type="evidence" value="ECO:0007669"/>
    <property type="project" value="UniProtKB-KW"/>
</dbReference>
<gene>
    <name evidence="9 11" type="primary">nrdR</name>
    <name evidence="11" type="ORF">MIM_c29210</name>
</gene>
<dbReference type="HOGENOM" id="CLU_108412_0_0_4"/>
<evidence type="ECO:0000313" key="12">
    <source>
        <dbReference type="Proteomes" id="UP000019095"/>
    </source>
</evidence>
<name>W0PHR7_ADVMD</name>
<keyword evidence="7 9" id="KW-0238">DNA-binding</keyword>
<keyword evidence="6 9" id="KW-0805">Transcription regulation</keyword>
<keyword evidence="8 9" id="KW-0804">Transcription</keyword>
<dbReference type="RefSeq" id="WP_025373645.1">
    <property type="nucleotide sequence ID" value="NZ_CP003915.1"/>
</dbReference>
<proteinExistence type="inferred from homology"/>
<feature type="domain" description="ATP-cone" evidence="10">
    <location>
        <begin position="49"/>
        <end position="139"/>
    </location>
</feature>
<evidence type="ECO:0000256" key="5">
    <source>
        <dbReference type="ARBA" id="ARBA00022840"/>
    </source>
</evidence>
<dbReference type="HAMAP" id="MF_00440">
    <property type="entry name" value="NrdR"/>
    <property type="match status" value="1"/>
</dbReference>
<evidence type="ECO:0000256" key="8">
    <source>
        <dbReference type="ARBA" id="ARBA00023163"/>
    </source>
</evidence>
<dbReference type="Pfam" id="PF22811">
    <property type="entry name" value="Zn_ribbon_NrdR"/>
    <property type="match status" value="1"/>
</dbReference>
<dbReference type="PANTHER" id="PTHR30455">
    <property type="entry name" value="TRANSCRIPTIONAL REPRESSOR NRDR"/>
    <property type="match status" value="1"/>
</dbReference>
<comment type="cofactor">
    <cofactor evidence="9">
        <name>Zn(2+)</name>
        <dbReference type="ChEBI" id="CHEBI:29105"/>
    </cofactor>
    <text evidence="9">Binds 1 zinc ion.</text>
</comment>
<dbReference type="AlphaFoldDB" id="W0PHR7"/>
<feature type="zinc finger region" evidence="9">
    <location>
        <begin position="3"/>
        <end position="34"/>
    </location>
</feature>
<keyword evidence="2 9" id="KW-0479">Metal-binding</keyword>
<organism evidence="11 12">
    <name type="scientific">Advenella mimigardefordensis (strain DSM 17166 / LMG 22922 / DPN7)</name>
    <dbReference type="NCBI Taxonomy" id="1247726"/>
    <lineage>
        <taxon>Bacteria</taxon>
        <taxon>Pseudomonadati</taxon>
        <taxon>Pseudomonadota</taxon>
        <taxon>Betaproteobacteria</taxon>
        <taxon>Burkholderiales</taxon>
        <taxon>Alcaligenaceae</taxon>
    </lineage>
</organism>
<dbReference type="InterPro" id="IPR003796">
    <property type="entry name" value="RNR_NrdR-like"/>
</dbReference>
<keyword evidence="1 9" id="KW-0678">Repressor</keyword>
<dbReference type="GO" id="GO:0005524">
    <property type="term" value="F:ATP binding"/>
    <property type="evidence" value="ECO:0007669"/>
    <property type="project" value="UniProtKB-UniRule"/>
</dbReference>
<reference evidence="11 12" key="1">
    <citation type="journal article" date="2014" name="Microbiology">
        <title>Unravelling the complete genome sequence of Advenella mimigardefordensis strain DPN7T and novel insights in the catabolism of the xenobiotic polythioester precursor 3,3'-dithiodipropionate.</title>
        <authorList>
            <person name="Wubbeler J.H."/>
            <person name="Hiessl S."/>
            <person name="Schuldes J."/>
            <person name="Thurmer A."/>
            <person name="Daniel R."/>
            <person name="Steinbuchel A."/>
        </authorList>
    </citation>
    <scope>NUCLEOTIDE SEQUENCE [LARGE SCALE GENOMIC DNA]</scope>
    <source>
        <strain evidence="12">DSM 17166 / LMG 22922 / DPN7</strain>
    </source>
</reference>
<dbReference type="Pfam" id="PF03477">
    <property type="entry name" value="ATP-cone"/>
    <property type="match status" value="1"/>
</dbReference>
<evidence type="ECO:0000256" key="6">
    <source>
        <dbReference type="ARBA" id="ARBA00023015"/>
    </source>
</evidence>
<evidence type="ECO:0000256" key="4">
    <source>
        <dbReference type="ARBA" id="ARBA00022771"/>
    </source>
</evidence>
<dbReference type="OrthoDB" id="9807461at2"/>
<dbReference type="EMBL" id="CP003915">
    <property type="protein sequence ID" value="AHG64985.1"/>
    <property type="molecule type" value="Genomic_DNA"/>
</dbReference>
<dbReference type="KEGG" id="amim:MIM_c29210"/>
<dbReference type="PANTHER" id="PTHR30455:SF2">
    <property type="entry name" value="TRANSCRIPTIONAL REPRESSOR NRDR"/>
    <property type="match status" value="1"/>
</dbReference>
<dbReference type="eggNOG" id="COG1327">
    <property type="taxonomic scope" value="Bacteria"/>
</dbReference>
<comment type="similarity">
    <text evidence="9">Belongs to the NrdR family.</text>
</comment>
<comment type="function">
    <text evidence="9">Negatively regulates transcription of bacterial ribonucleotide reductase nrd genes and operons by binding to NrdR-boxes.</text>
</comment>
<keyword evidence="3 9" id="KW-0547">Nucleotide-binding</keyword>
<dbReference type="GO" id="GO:0008270">
    <property type="term" value="F:zinc ion binding"/>
    <property type="evidence" value="ECO:0007669"/>
    <property type="project" value="UniProtKB-UniRule"/>
</dbReference>
<protein>
    <recommendedName>
        <fullName evidence="9">Transcriptional repressor NrdR</fullName>
    </recommendedName>
</protein>
<keyword evidence="12" id="KW-1185">Reference proteome</keyword>
<keyword evidence="9" id="KW-0862">Zinc</keyword>
<dbReference type="GO" id="GO:0045892">
    <property type="term" value="P:negative regulation of DNA-templated transcription"/>
    <property type="evidence" value="ECO:0007669"/>
    <property type="project" value="UniProtKB-UniRule"/>
</dbReference>
<evidence type="ECO:0000256" key="3">
    <source>
        <dbReference type="ARBA" id="ARBA00022741"/>
    </source>
</evidence>
<dbReference type="InterPro" id="IPR055173">
    <property type="entry name" value="NrdR-like_N"/>
</dbReference>
<evidence type="ECO:0000259" key="10">
    <source>
        <dbReference type="PROSITE" id="PS51161"/>
    </source>
</evidence>
<dbReference type="STRING" id="1247726.MIM_c29210"/>
<dbReference type="Proteomes" id="UP000019095">
    <property type="component" value="Chromosome"/>
</dbReference>